<dbReference type="GO" id="GO:0005737">
    <property type="term" value="C:cytoplasm"/>
    <property type="evidence" value="ECO:0007669"/>
    <property type="project" value="TreeGrafter"/>
</dbReference>
<keyword evidence="2" id="KW-0378">Hydrolase</keyword>
<keyword evidence="5" id="KW-1185">Reference proteome</keyword>
<dbReference type="Pfam" id="PF03959">
    <property type="entry name" value="FSH1"/>
    <property type="match status" value="1"/>
</dbReference>
<dbReference type="EMBL" id="ML986488">
    <property type="protein sequence ID" value="KAF2278160.1"/>
    <property type="molecule type" value="Genomic_DNA"/>
</dbReference>
<evidence type="ECO:0000259" key="3">
    <source>
        <dbReference type="Pfam" id="PF03959"/>
    </source>
</evidence>
<gene>
    <name evidence="4" type="ORF">EI97DRAFT_492713</name>
</gene>
<sequence length="276" mass="30805">MDHLSLPRILCLHGGGVNGITFQMQARALQAKLAPYFRFVWADGPFQCPPHPDIVPVYGHLRPFYRWGRWQDAQEEVSDEVVIANIGLSLRRAMLLDDEEGATGPWIGLMGFSQGAKVAASLLLEQQTRLKAEATHLLPKGRLGPGPIGIDGLEWKFGILLAGRAPPSIMNPMVQKPSPALSRAGALTTEFEFPERVEEEAILKIPTVHMHGLSDPGLEWHRKLANDYCEESTRRVVELNIGHRLPFKSDDVDKLYDAIRDVLMISDLSYEHCLLS</sequence>
<dbReference type="InterPro" id="IPR029058">
    <property type="entry name" value="AB_hydrolase_fold"/>
</dbReference>
<organism evidence="4 5">
    <name type="scientific">Westerdykella ornata</name>
    <dbReference type="NCBI Taxonomy" id="318751"/>
    <lineage>
        <taxon>Eukaryota</taxon>
        <taxon>Fungi</taxon>
        <taxon>Dikarya</taxon>
        <taxon>Ascomycota</taxon>
        <taxon>Pezizomycotina</taxon>
        <taxon>Dothideomycetes</taxon>
        <taxon>Pleosporomycetidae</taxon>
        <taxon>Pleosporales</taxon>
        <taxon>Sporormiaceae</taxon>
        <taxon>Westerdykella</taxon>
    </lineage>
</organism>
<dbReference type="PANTHER" id="PTHR48070:SF3">
    <property type="entry name" value="ESTERASE DBAE-RELATED"/>
    <property type="match status" value="1"/>
</dbReference>
<name>A0A6A6JNF7_WESOR</name>
<protein>
    <recommendedName>
        <fullName evidence="3">Serine hydrolase domain-containing protein</fullName>
    </recommendedName>
</protein>
<dbReference type="Gene3D" id="3.40.50.1820">
    <property type="entry name" value="alpha/beta hydrolase"/>
    <property type="match status" value="1"/>
</dbReference>
<dbReference type="PANTHER" id="PTHR48070">
    <property type="entry name" value="ESTERASE OVCA2"/>
    <property type="match status" value="1"/>
</dbReference>
<dbReference type="OrthoDB" id="414698at2759"/>
<evidence type="ECO:0000256" key="2">
    <source>
        <dbReference type="ARBA" id="ARBA00022801"/>
    </source>
</evidence>
<dbReference type="InterPro" id="IPR050593">
    <property type="entry name" value="LovG"/>
</dbReference>
<proteinExistence type="inferred from homology"/>
<dbReference type="GO" id="GO:0044550">
    <property type="term" value="P:secondary metabolite biosynthetic process"/>
    <property type="evidence" value="ECO:0007669"/>
    <property type="project" value="TreeGrafter"/>
</dbReference>
<dbReference type="AlphaFoldDB" id="A0A6A6JNF7"/>
<evidence type="ECO:0000313" key="5">
    <source>
        <dbReference type="Proteomes" id="UP000800097"/>
    </source>
</evidence>
<accession>A0A6A6JNF7</accession>
<dbReference type="Proteomes" id="UP000800097">
    <property type="component" value="Unassembled WGS sequence"/>
</dbReference>
<comment type="similarity">
    <text evidence="1">Belongs to the LovG family.</text>
</comment>
<dbReference type="GeneID" id="54555505"/>
<dbReference type="SUPFAM" id="SSF53474">
    <property type="entry name" value="alpha/beta-Hydrolases"/>
    <property type="match status" value="1"/>
</dbReference>
<evidence type="ECO:0000313" key="4">
    <source>
        <dbReference type="EMBL" id="KAF2278160.1"/>
    </source>
</evidence>
<dbReference type="InterPro" id="IPR005645">
    <property type="entry name" value="FSH-like_dom"/>
</dbReference>
<feature type="domain" description="Serine hydrolase" evidence="3">
    <location>
        <begin position="7"/>
        <end position="254"/>
    </location>
</feature>
<dbReference type="GO" id="GO:0016787">
    <property type="term" value="F:hydrolase activity"/>
    <property type="evidence" value="ECO:0007669"/>
    <property type="project" value="UniProtKB-KW"/>
</dbReference>
<reference evidence="4" key="1">
    <citation type="journal article" date="2020" name="Stud. Mycol.">
        <title>101 Dothideomycetes genomes: a test case for predicting lifestyles and emergence of pathogens.</title>
        <authorList>
            <person name="Haridas S."/>
            <person name="Albert R."/>
            <person name="Binder M."/>
            <person name="Bloem J."/>
            <person name="Labutti K."/>
            <person name="Salamov A."/>
            <person name="Andreopoulos B."/>
            <person name="Baker S."/>
            <person name="Barry K."/>
            <person name="Bills G."/>
            <person name="Bluhm B."/>
            <person name="Cannon C."/>
            <person name="Castanera R."/>
            <person name="Culley D."/>
            <person name="Daum C."/>
            <person name="Ezra D."/>
            <person name="Gonzalez J."/>
            <person name="Henrissat B."/>
            <person name="Kuo A."/>
            <person name="Liang C."/>
            <person name="Lipzen A."/>
            <person name="Lutzoni F."/>
            <person name="Magnuson J."/>
            <person name="Mondo S."/>
            <person name="Nolan M."/>
            <person name="Ohm R."/>
            <person name="Pangilinan J."/>
            <person name="Park H.-J."/>
            <person name="Ramirez L."/>
            <person name="Alfaro M."/>
            <person name="Sun H."/>
            <person name="Tritt A."/>
            <person name="Yoshinaga Y."/>
            <person name="Zwiers L.-H."/>
            <person name="Turgeon B."/>
            <person name="Goodwin S."/>
            <person name="Spatafora J."/>
            <person name="Crous P."/>
            <person name="Grigoriev I."/>
        </authorList>
    </citation>
    <scope>NUCLEOTIDE SEQUENCE</scope>
    <source>
        <strain evidence="4">CBS 379.55</strain>
    </source>
</reference>
<evidence type="ECO:0000256" key="1">
    <source>
        <dbReference type="ARBA" id="ARBA00005863"/>
    </source>
</evidence>
<dbReference type="RefSeq" id="XP_033655699.1">
    <property type="nucleotide sequence ID" value="XM_033802330.1"/>
</dbReference>
<dbReference type="GO" id="GO:0005634">
    <property type="term" value="C:nucleus"/>
    <property type="evidence" value="ECO:0007669"/>
    <property type="project" value="TreeGrafter"/>
</dbReference>